<evidence type="ECO:0000313" key="3">
    <source>
        <dbReference type="EMBL" id="KAE8354428.1"/>
    </source>
</evidence>
<name>A0A5N6ZAH9_9EURO</name>
<gene>
    <name evidence="3" type="ORF">BDV28DRAFT_147158</name>
</gene>
<evidence type="ECO:0000256" key="1">
    <source>
        <dbReference type="SAM" id="MobiDB-lite"/>
    </source>
</evidence>
<sequence>MHQVWITLVVLYLPILVTAGPGRLRGLDLSKSPLRKACFMFVIRPGPTLYPWQEDELPPYSSDSPPPPPYSEPPPPPYAKKAPTDHASIPPPPQQQVIHAGCLDERKNRVYSQLDLDRCVGWRRSYEGLVWESRGNGIRHGLCSACRYDIRDSSGTMWCTCRRVPKTGQRLPGKQEKVRDIKVVMEQDLRVGRDGAIGCFGNKGKITGRA</sequence>
<feature type="chain" id="PRO_5024930284" description="Cyanovirin-N domain-containing protein" evidence="2">
    <location>
        <begin position="20"/>
        <end position="210"/>
    </location>
</feature>
<proteinExistence type="predicted"/>
<dbReference type="InterPro" id="IPR036673">
    <property type="entry name" value="Cyanovirin-N_sf"/>
</dbReference>
<accession>A0A5N6ZAH9</accession>
<dbReference type="EMBL" id="ML739073">
    <property type="protein sequence ID" value="KAE8354428.1"/>
    <property type="molecule type" value="Genomic_DNA"/>
</dbReference>
<keyword evidence="2" id="KW-0732">Signal</keyword>
<dbReference type="AlphaFoldDB" id="A0A5N6ZAH9"/>
<dbReference type="SUPFAM" id="SSF51322">
    <property type="entry name" value="Cyanovirin-N"/>
    <property type="match status" value="1"/>
</dbReference>
<protein>
    <recommendedName>
        <fullName evidence="5">Cyanovirin-N domain-containing protein</fullName>
    </recommendedName>
</protein>
<feature type="signal peptide" evidence="2">
    <location>
        <begin position="1"/>
        <end position="19"/>
    </location>
</feature>
<evidence type="ECO:0000256" key="2">
    <source>
        <dbReference type="SAM" id="SignalP"/>
    </source>
</evidence>
<keyword evidence="4" id="KW-1185">Reference proteome</keyword>
<evidence type="ECO:0000313" key="4">
    <source>
        <dbReference type="Proteomes" id="UP000327118"/>
    </source>
</evidence>
<organism evidence="3 4">
    <name type="scientific">Aspergillus coremiiformis</name>
    <dbReference type="NCBI Taxonomy" id="138285"/>
    <lineage>
        <taxon>Eukaryota</taxon>
        <taxon>Fungi</taxon>
        <taxon>Dikarya</taxon>
        <taxon>Ascomycota</taxon>
        <taxon>Pezizomycotina</taxon>
        <taxon>Eurotiomycetes</taxon>
        <taxon>Eurotiomycetidae</taxon>
        <taxon>Eurotiales</taxon>
        <taxon>Aspergillaceae</taxon>
        <taxon>Aspergillus</taxon>
        <taxon>Aspergillus subgen. Circumdati</taxon>
    </lineage>
</organism>
<feature type="region of interest" description="Disordered" evidence="1">
    <location>
        <begin position="54"/>
        <end position="96"/>
    </location>
</feature>
<dbReference type="Gene3D" id="2.30.60.10">
    <property type="entry name" value="Cyanovirin-N"/>
    <property type="match status" value="1"/>
</dbReference>
<reference evidence="4" key="1">
    <citation type="submission" date="2019-04" db="EMBL/GenBank/DDBJ databases">
        <title>Friends and foes A comparative genomics studyof 23 Aspergillus species from section Flavi.</title>
        <authorList>
            <consortium name="DOE Joint Genome Institute"/>
            <person name="Kjaerbolling I."/>
            <person name="Vesth T."/>
            <person name="Frisvad J.C."/>
            <person name="Nybo J.L."/>
            <person name="Theobald S."/>
            <person name="Kildgaard S."/>
            <person name="Isbrandt T."/>
            <person name="Kuo A."/>
            <person name="Sato A."/>
            <person name="Lyhne E.K."/>
            <person name="Kogle M.E."/>
            <person name="Wiebenga A."/>
            <person name="Kun R.S."/>
            <person name="Lubbers R.J."/>
            <person name="Makela M.R."/>
            <person name="Barry K."/>
            <person name="Chovatia M."/>
            <person name="Clum A."/>
            <person name="Daum C."/>
            <person name="Haridas S."/>
            <person name="He G."/>
            <person name="LaButti K."/>
            <person name="Lipzen A."/>
            <person name="Mondo S."/>
            <person name="Riley R."/>
            <person name="Salamov A."/>
            <person name="Simmons B.A."/>
            <person name="Magnuson J.K."/>
            <person name="Henrissat B."/>
            <person name="Mortensen U.H."/>
            <person name="Larsen T.O."/>
            <person name="Devries R.P."/>
            <person name="Grigoriev I.V."/>
            <person name="Machida M."/>
            <person name="Baker S.E."/>
            <person name="Andersen M.R."/>
        </authorList>
    </citation>
    <scope>NUCLEOTIDE SEQUENCE [LARGE SCALE GENOMIC DNA]</scope>
    <source>
        <strain evidence="4">CBS 553.77</strain>
    </source>
</reference>
<feature type="compositionally biased region" description="Pro residues" evidence="1">
    <location>
        <begin position="64"/>
        <end position="78"/>
    </location>
</feature>
<dbReference type="Proteomes" id="UP000327118">
    <property type="component" value="Unassembled WGS sequence"/>
</dbReference>
<evidence type="ECO:0008006" key="5">
    <source>
        <dbReference type="Google" id="ProtNLM"/>
    </source>
</evidence>
<dbReference type="OrthoDB" id="4444867at2759"/>